<accession>A0A8J7WAG5</accession>
<dbReference type="InterPro" id="IPR003723">
    <property type="entry name" value="Precorrin-6x_reduct"/>
</dbReference>
<dbReference type="Proteomes" id="UP000681356">
    <property type="component" value="Unassembled WGS sequence"/>
</dbReference>
<evidence type="ECO:0000256" key="1">
    <source>
        <dbReference type="ARBA" id="ARBA00004953"/>
    </source>
</evidence>
<dbReference type="EMBL" id="JAGTUU010000003">
    <property type="protein sequence ID" value="MBS0123937.1"/>
    <property type="molecule type" value="Genomic_DNA"/>
</dbReference>
<evidence type="ECO:0000256" key="3">
    <source>
        <dbReference type="ARBA" id="ARBA00023002"/>
    </source>
</evidence>
<keyword evidence="3" id="KW-0560">Oxidoreductase</keyword>
<dbReference type="GO" id="GO:0009236">
    <property type="term" value="P:cobalamin biosynthetic process"/>
    <property type="evidence" value="ECO:0007669"/>
    <property type="project" value="UniProtKB-UniPathway"/>
</dbReference>
<evidence type="ECO:0000256" key="2">
    <source>
        <dbReference type="ARBA" id="ARBA00022573"/>
    </source>
</evidence>
<evidence type="ECO:0000313" key="5">
    <source>
        <dbReference type="Proteomes" id="UP000681356"/>
    </source>
</evidence>
<dbReference type="Pfam" id="PF02571">
    <property type="entry name" value="CbiJ"/>
    <property type="match status" value="1"/>
</dbReference>
<reference evidence="4" key="1">
    <citation type="submission" date="2021-04" db="EMBL/GenBank/DDBJ databases">
        <authorList>
            <person name="Yoon J."/>
        </authorList>
    </citation>
    <scope>NUCLEOTIDE SEQUENCE</scope>
    <source>
        <strain evidence="4">KMU-90</strain>
    </source>
</reference>
<evidence type="ECO:0000313" key="4">
    <source>
        <dbReference type="EMBL" id="MBS0123937.1"/>
    </source>
</evidence>
<comment type="caution">
    <text evidence="4">The sequence shown here is derived from an EMBL/GenBank/DDBJ whole genome shotgun (WGS) entry which is preliminary data.</text>
</comment>
<dbReference type="GO" id="GO:0016994">
    <property type="term" value="F:precorrin-6A reductase activity"/>
    <property type="evidence" value="ECO:0007669"/>
    <property type="project" value="InterPro"/>
</dbReference>
<sequence length="234" mass="25079">MNGIVIIAGSAEAHALARALPGAHVHMPVPERVARRWSGPVSTGPVDEALLALLGARVVVEAAHPCDSATAFAVARACEALGLPRLQLVRPGWRPGPRDRWTRLRRVEDAARVIPSGARVLVTLGRAELPRLRGLRACVLARRIGRGGRFPLRHGRFLPGEGPFTPAQEARLLRRERIDWLIVPDAGGPGGWPKLAAARALGLPVALIDRPRRPDGPSVATVKEALAWLTCPNG</sequence>
<protein>
    <submittedName>
        <fullName evidence="4">Precorrin-6A/cobalt-precorrin-6A reductase</fullName>
    </submittedName>
</protein>
<name>A0A8J7WAG5_9RHOB</name>
<dbReference type="RefSeq" id="WP_212535914.1">
    <property type="nucleotide sequence ID" value="NZ_JAGTUU010000003.1"/>
</dbReference>
<gene>
    <name evidence="4" type="ORF">KB874_07295</name>
</gene>
<keyword evidence="5" id="KW-1185">Reference proteome</keyword>
<dbReference type="AlphaFoldDB" id="A0A8J7WAG5"/>
<dbReference type="UniPathway" id="UPA00148"/>
<dbReference type="PANTHER" id="PTHR36925">
    <property type="entry name" value="COBALT-PRECORRIN-6A REDUCTASE"/>
    <property type="match status" value="1"/>
</dbReference>
<proteinExistence type="predicted"/>
<dbReference type="PANTHER" id="PTHR36925:SF1">
    <property type="entry name" value="COBALT-PRECORRIN-6A REDUCTASE"/>
    <property type="match status" value="1"/>
</dbReference>
<dbReference type="PROSITE" id="PS51014">
    <property type="entry name" value="COBK_CBIJ"/>
    <property type="match status" value="1"/>
</dbReference>
<comment type="pathway">
    <text evidence="1">Cofactor biosynthesis; adenosylcobalamin biosynthesis.</text>
</comment>
<organism evidence="4 5">
    <name type="scientific">Thetidibacter halocola</name>
    <dbReference type="NCBI Taxonomy" id="2827239"/>
    <lineage>
        <taxon>Bacteria</taxon>
        <taxon>Pseudomonadati</taxon>
        <taxon>Pseudomonadota</taxon>
        <taxon>Alphaproteobacteria</taxon>
        <taxon>Rhodobacterales</taxon>
        <taxon>Roseobacteraceae</taxon>
        <taxon>Thetidibacter</taxon>
    </lineage>
</organism>
<keyword evidence="2" id="KW-0169">Cobalamin biosynthesis</keyword>